<protein>
    <submittedName>
        <fullName evidence="1">Uncharacterized protein</fullName>
    </submittedName>
</protein>
<dbReference type="AlphaFoldDB" id="A0A1A9V5P7"/>
<dbReference type="VEuPathDB" id="VectorBase:GAUT026818"/>
<accession>A0A1A9V5P7</accession>
<name>A0A1A9V5P7_GLOAU</name>
<sequence>MELSVFTADQRHEYKSFKIMNLWRRQSVKYSKPNERSDDIDKVLLLFKTTAVDIPAKFANIGKCVGGEQSFTIVEDKLRSVGKNDAWKLITTRVLLAVDAFKRQLFHQVNVIGGDLKGFIWIGIPEAISCETLLTLKKSIGVGKFELSEYGKNRCWAKILSDKCGWENGTYMAEDQQVLTVQLCSMLVKKETQAVVATSPTKAECNRLSNAASENLWICEIL</sequence>
<evidence type="ECO:0000313" key="1">
    <source>
        <dbReference type="EnsemblMetazoa" id="GAUT026818-PA"/>
    </source>
</evidence>
<dbReference type="EnsemblMetazoa" id="GAUT026818-RA">
    <property type="protein sequence ID" value="GAUT026818-PA"/>
    <property type="gene ID" value="GAUT026818"/>
</dbReference>
<evidence type="ECO:0000313" key="2">
    <source>
        <dbReference type="Proteomes" id="UP000078200"/>
    </source>
</evidence>
<organism evidence="1 2">
    <name type="scientific">Glossina austeni</name>
    <name type="common">Savannah tsetse fly</name>
    <dbReference type="NCBI Taxonomy" id="7395"/>
    <lineage>
        <taxon>Eukaryota</taxon>
        <taxon>Metazoa</taxon>
        <taxon>Ecdysozoa</taxon>
        <taxon>Arthropoda</taxon>
        <taxon>Hexapoda</taxon>
        <taxon>Insecta</taxon>
        <taxon>Pterygota</taxon>
        <taxon>Neoptera</taxon>
        <taxon>Endopterygota</taxon>
        <taxon>Diptera</taxon>
        <taxon>Brachycera</taxon>
        <taxon>Muscomorpha</taxon>
        <taxon>Hippoboscoidea</taxon>
        <taxon>Glossinidae</taxon>
        <taxon>Glossina</taxon>
    </lineage>
</organism>
<proteinExistence type="predicted"/>
<keyword evidence="2" id="KW-1185">Reference proteome</keyword>
<dbReference type="Proteomes" id="UP000078200">
    <property type="component" value="Unassembled WGS sequence"/>
</dbReference>
<reference evidence="1" key="1">
    <citation type="submission" date="2020-05" db="UniProtKB">
        <authorList>
            <consortium name="EnsemblMetazoa"/>
        </authorList>
    </citation>
    <scope>IDENTIFICATION</scope>
    <source>
        <strain evidence="1">TTRI</strain>
    </source>
</reference>